<keyword evidence="3" id="KW-1185">Reference proteome</keyword>
<name>F4RR82_MELLP</name>
<accession>F4RR82</accession>
<dbReference type="InParanoid" id="F4RR82"/>
<reference evidence="3" key="1">
    <citation type="journal article" date="2011" name="Proc. Natl. Acad. Sci. U.S.A.">
        <title>Obligate biotrophy features unraveled by the genomic analysis of rust fungi.</title>
        <authorList>
            <person name="Duplessis S."/>
            <person name="Cuomo C.A."/>
            <person name="Lin Y.-C."/>
            <person name="Aerts A."/>
            <person name="Tisserant E."/>
            <person name="Veneault-Fourrey C."/>
            <person name="Joly D.L."/>
            <person name="Hacquard S."/>
            <person name="Amselem J."/>
            <person name="Cantarel B.L."/>
            <person name="Chiu R."/>
            <person name="Coutinho P.M."/>
            <person name="Feau N."/>
            <person name="Field M."/>
            <person name="Frey P."/>
            <person name="Gelhaye E."/>
            <person name="Goldberg J."/>
            <person name="Grabherr M.G."/>
            <person name="Kodira C.D."/>
            <person name="Kohler A."/>
            <person name="Kuees U."/>
            <person name="Lindquist E.A."/>
            <person name="Lucas S.M."/>
            <person name="Mago R."/>
            <person name="Mauceli E."/>
            <person name="Morin E."/>
            <person name="Murat C."/>
            <person name="Pangilinan J.L."/>
            <person name="Park R."/>
            <person name="Pearson M."/>
            <person name="Quesneville H."/>
            <person name="Rouhier N."/>
            <person name="Sakthikumar S."/>
            <person name="Salamov A.A."/>
            <person name="Schmutz J."/>
            <person name="Selles B."/>
            <person name="Shapiro H."/>
            <person name="Tanguay P."/>
            <person name="Tuskan G.A."/>
            <person name="Henrissat B."/>
            <person name="Van de Peer Y."/>
            <person name="Rouze P."/>
            <person name="Ellis J.G."/>
            <person name="Dodds P.N."/>
            <person name="Schein J.E."/>
            <person name="Zhong S."/>
            <person name="Hamelin R.C."/>
            <person name="Grigoriev I.V."/>
            <person name="Szabo L.J."/>
            <person name="Martin F."/>
        </authorList>
    </citation>
    <scope>NUCLEOTIDE SEQUENCE [LARGE SCALE GENOMIC DNA]</scope>
    <source>
        <strain evidence="3">98AG31 / pathotype 3-4-7</strain>
    </source>
</reference>
<dbReference type="HOGENOM" id="CLU_094293_1_1_1"/>
<feature type="compositionally biased region" description="Polar residues" evidence="1">
    <location>
        <begin position="74"/>
        <end position="86"/>
    </location>
</feature>
<protein>
    <submittedName>
        <fullName evidence="2">Uncharacterized protein</fullName>
    </submittedName>
</protein>
<organism evidence="3">
    <name type="scientific">Melampsora larici-populina (strain 98AG31 / pathotype 3-4-7)</name>
    <name type="common">Poplar leaf rust fungus</name>
    <dbReference type="NCBI Taxonomy" id="747676"/>
    <lineage>
        <taxon>Eukaryota</taxon>
        <taxon>Fungi</taxon>
        <taxon>Dikarya</taxon>
        <taxon>Basidiomycota</taxon>
        <taxon>Pucciniomycotina</taxon>
        <taxon>Pucciniomycetes</taxon>
        <taxon>Pucciniales</taxon>
        <taxon>Melampsoraceae</taxon>
        <taxon>Melampsora</taxon>
    </lineage>
</organism>
<dbReference type="GeneID" id="18930252"/>
<feature type="region of interest" description="Disordered" evidence="1">
    <location>
        <begin position="54"/>
        <end position="103"/>
    </location>
</feature>
<dbReference type="RefSeq" id="XP_007411535.1">
    <property type="nucleotide sequence ID" value="XM_007411473.1"/>
</dbReference>
<dbReference type="AlphaFoldDB" id="F4RR82"/>
<evidence type="ECO:0000256" key="1">
    <source>
        <dbReference type="SAM" id="MobiDB-lite"/>
    </source>
</evidence>
<evidence type="ECO:0000313" key="3">
    <source>
        <dbReference type="Proteomes" id="UP000001072"/>
    </source>
</evidence>
<proteinExistence type="predicted"/>
<dbReference type="VEuPathDB" id="FungiDB:MELLADRAFT_64380"/>
<gene>
    <name evidence="2" type="ORF">MELLADRAFT_64380</name>
</gene>
<dbReference type="Proteomes" id="UP000001072">
    <property type="component" value="Unassembled WGS sequence"/>
</dbReference>
<evidence type="ECO:0000313" key="2">
    <source>
        <dbReference type="EMBL" id="EGG05170.1"/>
    </source>
</evidence>
<dbReference type="EMBL" id="GL883114">
    <property type="protein sequence ID" value="EGG05170.1"/>
    <property type="molecule type" value="Genomic_DNA"/>
</dbReference>
<sequence length="186" mass="22022">MVMPATTICMPWKRKIKRNRRPNNDIARQLAELQAREAAASSSIINNVLMHMAEPDDDDEDRQGAPHGLDPQVEYNNLNRTNSGRNPFSDDDESDYDGNGNLNQLQRESYQDRILREEEQWREVLPAMYIQFIKCSRKTFQWGHPQLWNQDWKEPCWCSGTRLRPPKKIVVFDIMCTFVFRYLMNR</sequence>
<dbReference type="KEGG" id="mlr:MELLADRAFT_64380"/>